<dbReference type="EMBL" id="JAODUO010001781">
    <property type="protein sequence ID" value="KAK2158617.1"/>
    <property type="molecule type" value="Genomic_DNA"/>
</dbReference>
<comment type="caution">
    <text evidence="1">The sequence shown here is derived from an EMBL/GenBank/DDBJ whole genome shotgun (WGS) entry which is preliminary data.</text>
</comment>
<dbReference type="Proteomes" id="UP001209878">
    <property type="component" value="Unassembled WGS sequence"/>
</dbReference>
<gene>
    <name evidence="1" type="ORF">NP493_1781g00001</name>
</gene>
<proteinExistence type="predicted"/>
<dbReference type="AlphaFoldDB" id="A0AAD9N685"/>
<name>A0AAD9N685_RIDPI</name>
<organism evidence="1 2">
    <name type="scientific">Ridgeia piscesae</name>
    <name type="common">Tubeworm</name>
    <dbReference type="NCBI Taxonomy" id="27915"/>
    <lineage>
        <taxon>Eukaryota</taxon>
        <taxon>Metazoa</taxon>
        <taxon>Spiralia</taxon>
        <taxon>Lophotrochozoa</taxon>
        <taxon>Annelida</taxon>
        <taxon>Polychaeta</taxon>
        <taxon>Sedentaria</taxon>
        <taxon>Canalipalpata</taxon>
        <taxon>Sabellida</taxon>
        <taxon>Siboglinidae</taxon>
        <taxon>Ridgeia</taxon>
    </lineage>
</organism>
<sequence>MSHPHIVLVKRCSHVLKVQLSIQKTMSPPHIVLVKRCSRVLKVQLSIQKTMSPPHIVIVKRCSRVLKEPATQTPSDALGLKGKIVASYLGLLQEAGGIRLSP</sequence>
<reference evidence="1" key="1">
    <citation type="journal article" date="2023" name="Mol. Biol. Evol.">
        <title>Third-Generation Sequencing Reveals the Adaptive Role of the Epigenome in Three Deep-Sea Polychaetes.</title>
        <authorList>
            <person name="Perez M."/>
            <person name="Aroh O."/>
            <person name="Sun Y."/>
            <person name="Lan Y."/>
            <person name="Juniper S.K."/>
            <person name="Young C.R."/>
            <person name="Angers B."/>
            <person name="Qian P.Y."/>
        </authorList>
    </citation>
    <scope>NUCLEOTIDE SEQUENCE</scope>
    <source>
        <strain evidence="1">R07B-5</strain>
    </source>
</reference>
<evidence type="ECO:0000313" key="1">
    <source>
        <dbReference type="EMBL" id="KAK2158617.1"/>
    </source>
</evidence>
<accession>A0AAD9N685</accession>
<evidence type="ECO:0000313" key="2">
    <source>
        <dbReference type="Proteomes" id="UP001209878"/>
    </source>
</evidence>
<protein>
    <submittedName>
        <fullName evidence="1">Uncharacterized protein</fullName>
    </submittedName>
</protein>
<keyword evidence="2" id="KW-1185">Reference proteome</keyword>